<dbReference type="EMBL" id="LJUI01000004">
    <property type="protein sequence ID" value="KPK71316.1"/>
    <property type="molecule type" value="Genomic_DNA"/>
</dbReference>
<gene>
    <name evidence="2" type="ORF">AMJ82_00880</name>
</gene>
<sequence length="541" mass="59464">MKGIAAFSAVMLFAAVTGALCETGPAPERQPSAEVEYLIWEPDILPGSGQAILDALVANGSSGLITLDILPFNLEEFQGLFVCLGIYPHNYIVPAWSPEAIKIEEYLDVGGRVYLECGDCWYWDPLIGGHEFGPSFGINGIDDGEADLFFLEGIAGTFTETLFFSYVGENEYMDHLETYNPPTHDDHRLFTNVEDGATHGVAYLNRLDGSRTLGVSFEFGGLESNLDRAPFDSDELMARYLNWFHPPDTAYLRMVEVSTDTSEYMPGDSLYLDVKWEYVNTINSLQWTFTVIGAVAKDSTGYKPRMVDTHAMENTGPGLYSRHIGMKVPNAAPLNTPGISFGRVVPASPFETYKVDMFGNPFWVGEATVFWEYYDDGTYENSIAASDTGFAVAARITPMHYPATIESIGCWIDYYDNMYNSADMYIYSDAAGLPDTVLAGPYTIQASSPPERIVVGTNVSMTSGDFHVVLTWTDANGYGPFVSADQDTPAATGRQFWKGQSGWVQLSTLGSPFDELDLSLRAFLSFSDSGTAAIETEPGRE</sequence>
<keyword evidence="1" id="KW-0732">Signal</keyword>
<organism evidence="2 3">
    <name type="scientific">candidate division TA06 bacterium SM23_40</name>
    <dbReference type="NCBI Taxonomy" id="1703774"/>
    <lineage>
        <taxon>Bacteria</taxon>
        <taxon>Bacteria division TA06</taxon>
    </lineage>
</organism>
<accession>A0A0S8GG52</accession>
<evidence type="ECO:0000313" key="3">
    <source>
        <dbReference type="Proteomes" id="UP000051717"/>
    </source>
</evidence>
<feature type="signal peptide" evidence="1">
    <location>
        <begin position="1"/>
        <end position="21"/>
    </location>
</feature>
<proteinExistence type="predicted"/>
<evidence type="ECO:0000313" key="2">
    <source>
        <dbReference type="EMBL" id="KPK71316.1"/>
    </source>
</evidence>
<dbReference type="AlphaFoldDB" id="A0A0S8GG52"/>
<feature type="chain" id="PRO_5006646883" evidence="1">
    <location>
        <begin position="22"/>
        <end position="541"/>
    </location>
</feature>
<reference evidence="2 3" key="1">
    <citation type="journal article" date="2015" name="Microbiome">
        <title>Genomic resolution of linkages in carbon, nitrogen, and sulfur cycling among widespread estuary sediment bacteria.</title>
        <authorList>
            <person name="Baker B.J."/>
            <person name="Lazar C.S."/>
            <person name="Teske A.P."/>
            <person name="Dick G.J."/>
        </authorList>
    </citation>
    <scope>NUCLEOTIDE SEQUENCE [LARGE SCALE GENOMIC DNA]</scope>
    <source>
        <strain evidence="2">SM23_40</strain>
    </source>
</reference>
<comment type="caution">
    <text evidence="2">The sequence shown here is derived from an EMBL/GenBank/DDBJ whole genome shotgun (WGS) entry which is preliminary data.</text>
</comment>
<name>A0A0S8GG52_UNCT6</name>
<dbReference type="Proteomes" id="UP000051717">
    <property type="component" value="Unassembled WGS sequence"/>
</dbReference>
<evidence type="ECO:0000256" key="1">
    <source>
        <dbReference type="SAM" id="SignalP"/>
    </source>
</evidence>
<protein>
    <submittedName>
        <fullName evidence="2">Uncharacterized protein</fullName>
    </submittedName>
</protein>